<reference evidence="1 2" key="2">
    <citation type="journal article" date="2017" name="Genome Biol.">
        <title>New reference genome sequences of hot pepper reveal the massive evolution of plant disease-resistance genes by retroduplication.</title>
        <authorList>
            <person name="Kim S."/>
            <person name="Park J."/>
            <person name="Yeom S.I."/>
            <person name="Kim Y.M."/>
            <person name="Seo E."/>
            <person name="Kim K.T."/>
            <person name="Kim M.S."/>
            <person name="Lee J.M."/>
            <person name="Cheong K."/>
            <person name="Shin H.S."/>
            <person name="Kim S.B."/>
            <person name="Han K."/>
            <person name="Lee J."/>
            <person name="Park M."/>
            <person name="Lee H.A."/>
            <person name="Lee H.Y."/>
            <person name="Lee Y."/>
            <person name="Oh S."/>
            <person name="Lee J.H."/>
            <person name="Choi E."/>
            <person name="Choi E."/>
            <person name="Lee S.E."/>
            <person name="Jeon J."/>
            <person name="Kim H."/>
            <person name="Choi G."/>
            <person name="Song H."/>
            <person name="Lee J."/>
            <person name="Lee S.C."/>
            <person name="Kwon J.K."/>
            <person name="Lee H.Y."/>
            <person name="Koo N."/>
            <person name="Hong Y."/>
            <person name="Kim R.W."/>
            <person name="Kang W.H."/>
            <person name="Huh J.H."/>
            <person name="Kang B.C."/>
            <person name="Yang T.J."/>
            <person name="Lee Y.H."/>
            <person name="Bennetzen J.L."/>
            <person name="Choi D."/>
        </authorList>
    </citation>
    <scope>NUCLEOTIDE SEQUENCE [LARGE SCALE GENOMIC DNA]</scope>
    <source>
        <strain evidence="2">cv. CM334</strain>
    </source>
</reference>
<protein>
    <submittedName>
        <fullName evidence="1">Uncharacterized protein</fullName>
    </submittedName>
</protein>
<sequence length="147" mass="16534">MLLMGKKKAKLRGVPVQVGGEAGLAMRNAKSARKLVSRDFVTASDGRKFEKLHLGEYQWESYGQRLILSDSLPFRVFMITHGNIVATSVSVRIVILKLGSDDVHFAYRPFAHVFELASEVLALVMAQLSQWTDTSNKVMRPREMLQL</sequence>
<dbReference type="STRING" id="4072.A0A2G3AID7"/>
<dbReference type="SUPFAM" id="SSF56801">
    <property type="entry name" value="Acetyl-CoA synthetase-like"/>
    <property type="match status" value="1"/>
</dbReference>
<dbReference type="AlphaFoldDB" id="A0A2G3AID7"/>
<evidence type="ECO:0000313" key="1">
    <source>
        <dbReference type="EMBL" id="PHT93960.1"/>
    </source>
</evidence>
<dbReference type="Gramene" id="PHT93960">
    <property type="protein sequence ID" value="PHT93960"/>
    <property type="gene ID" value="T459_01842"/>
</dbReference>
<gene>
    <name evidence="1" type="ORF">T459_01842</name>
</gene>
<comment type="caution">
    <text evidence="1">The sequence shown here is derived from an EMBL/GenBank/DDBJ whole genome shotgun (WGS) entry which is preliminary data.</text>
</comment>
<keyword evidence="2" id="KW-1185">Reference proteome</keyword>
<reference evidence="1 2" key="1">
    <citation type="journal article" date="2014" name="Nat. Genet.">
        <title>Genome sequence of the hot pepper provides insights into the evolution of pungency in Capsicum species.</title>
        <authorList>
            <person name="Kim S."/>
            <person name="Park M."/>
            <person name="Yeom S.I."/>
            <person name="Kim Y.M."/>
            <person name="Lee J.M."/>
            <person name="Lee H.A."/>
            <person name="Seo E."/>
            <person name="Choi J."/>
            <person name="Cheong K."/>
            <person name="Kim K.T."/>
            <person name="Jung K."/>
            <person name="Lee G.W."/>
            <person name="Oh S.K."/>
            <person name="Bae C."/>
            <person name="Kim S.B."/>
            <person name="Lee H.Y."/>
            <person name="Kim S.Y."/>
            <person name="Kim M.S."/>
            <person name="Kang B.C."/>
            <person name="Jo Y.D."/>
            <person name="Yang H.B."/>
            <person name="Jeong H.J."/>
            <person name="Kang W.H."/>
            <person name="Kwon J.K."/>
            <person name="Shin C."/>
            <person name="Lim J.Y."/>
            <person name="Park J.H."/>
            <person name="Huh J.H."/>
            <person name="Kim J.S."/>
            <person name="Kim B.D."/>
            <person name="Cohen O."/>
            <person name="Paran I."/>
            <person name="Suh M.C."/>
            <person name="Lee S.B."/>
            <person name="Kim Y.K."/>
            <person name="Shin Y."/>
            <person name="Noh S.J."/>
            <person name="Park J."/>
            <person name="Seo Y.S."/>
            <person name="Kwon S.Y."/>
            <person name="Kim H.A."/>
            <person name="Park J.M."/>
            <person name="Kim H.J."/>
            <person name="Choi S.B."/>
            <person name="Bosland P.W."/>
            <person name="Reeves G."/>
            <person name="Jo S.H."/>
            <person name="Lee B.W."/>
            <person name="Cho H.T."/>
            <person name="Choi H.S."/>
            <person name="Lee M.S."/>
            <person name="Yu Y."/>
            <person name="Do Choi Y."/>
            <person name="Park B.S."/>
            <person name="van Deynze A."/>
            <person name="Ashrafi H."/>
            <person name="Hill T."/>
            <person name="Kim W.T."/>
            <person name="Pai H.S."/>
            <person name="Ahn H.K."/>
            <person name="Yeam I."/>
            <person name="Giovannoni J.J."/>
            <person name="Rose J.K."/>
            <person name="Sorensen I."/>
            <person name="Lee S.J."/>
            <person name="Kim R.W."/>
            <person name="Choi I.Y."/>
            <person name="Choi B.S."/>
            <person name="Lim J.S."/>
            <person name="Lee Y.H."/>
            <person name="Choi D."/>
        </authorList>
    </citation>
    <scope>NUCLEOTIDE SEQUENCE [LARGE SCALE GENOMIC DNA]</scope>
    <source>
        <strain evidence="2">cv. CM334</strain>
    </source>
</reference>
<proteinExistence type="predicted"/>
<name>A0A2G3AID7_CAPAN</name>
<dbReference type="Proteomes" id="UP000222542">
    <property type="component" value="Unassembled WGS sequence"/>
</dbReference>
<evidence type="ECO:0000313" key="2">
    <source>
        <dbReference type="Proteomes" id="UP000222542"/>
    </source>
</evidence>
<accession>A0A2G3AID7</accession>
<organism evidence="1 2">
    <name type="scientific">Capsicum annuum</name>
    <name type="common">Capsicum pepper</name>
    <dbReference type="NCBI Taxonomy" id="4072"/>
    <lineage>
        <taxon>Eukaryota</taxon>
        <taxon>Viridiplantae</taxon>
        <taxon>Streptophyta</taxon>
        <taxon>Embryophyta</taxon>
        <taxon>Tracheophyta</taxon>
        <taxon>Spermatophyta</taxon>
        <taxon>Magnoliopsida</taxon>
        <taxon>eudicotyledons</taxon>
        <taxon>Gunneridae</taxon>
        <taxon>Pentapetalae</taxon>
        <taxon>asterids</taxon>
        <taxon>lamiids</taxon>
        <taxon>Solanales</taxon>
        <taxon>Solanaceae</taxon>
        <taxon>Solanoideae</taxon>
        <taxon>Capsiceae</taxon>
        <taxon>Capsicum</taxon>
    </lineage>
</organism>
<dbReference type="EMBL" id="AYRZ02000001">
    <property type="protein sequence ID" value="PHT93960.1"/>
    <property type="molecule type" value="Genomic_DNA"/>
</dbReference>